<dbReference type="AlphaFoldDB" id="A0A1I3NE20"/>
<dbReference type="Pfam" id="PF04616">
    <property type="entry name" value="Glyco_hydro_43"/>
    <property type="match status" value="1"/>
</dbReference>
<name>A0A1I3NE20_9SPHI</name>
<dbReference type="InterPro" id="IPR023296">
    <property type="entry name" value="Glyco_hydro_beta-prop_sf"/>
</dbReference>
<dbReference type="PANTHER" id="PTHR43301">
    <property type="entry name" value="ARABINAN ENDO-1,5-ALPHA-L-ARABINOSIDASE"/>
    <property type="match status" value="1"/>
</dbReference>
<evidence type="ECO:0000256" key="5">
    <source>
        <dbReference type="PIRSR" id="PIRSR606710-1"/>
    </source>
</evidence>
<feature type="active site" description="Proton donor" evidence="5">
    <location>
        <position position="224"/>
    </location>
</feature>
<evidence type="ECO:0000313" key="8">
    <source>
        <dbReference type="EMBL" id="SFJ07190.1"/>
    </source>
</evidence>
<dbReference type="STRING" id="1477437.SAMN05444682_107172"/>
<evidence type="ECO:0000256" key="7">
    <source>
        <dbReference type="RuleBase" id="RU361187"/>
    </source>
</evidence>
<keyword evidence="3 7" id="KW-0378">Hydrolase</keyword>
<dbReference type="CDD" id="cd18616">
    <property type="entry name" value="GH43_ABN-like"/>
    <property type="match status" value="1"/>
</dbReference>
<dbReference type="Proteomes" id="UP000198670">
    <property type="component" value="Unassembled WGS sequence"/>
</dbReference>
<evidence type="ECO:0000256" key="1">
    <source>
        <dbReference type="ARBA" id="ARBA00004834"/>
    </source>
</evidence>
<evidence type="ECO:0000256" key="6">
    <source>
        <dbReference type="PIRSR" id="PIRSR606710-2"/>
    </source>
</evidence>
<comment type="similarity">
    <text evidence="2 7">Belongs to the glycosyl hydrolase 43 family.</text>
</comment>
<accession>A0A1I3NE20</accession>
<dbReference type="RefSeq" id="WP_090628180.1">
    <property type="nucleotide sequence ID" value="NZ_FOQO01000007.1"/>
</dbReference>
<evidence type="ECO:0000256" key="2">
    <source>
        <dbReference type="ARBA" id="ARBA00009865"/>
    </source>
</evidence>
<organism evidence="8 9">
    <name type="scientific">Parapedobacter indicus</name>
    <dbReference type="NCBI Taxonomy" id="1477437"/>
    <lineage>
        <taxon>Bacteria</taxon>
        <taxon>Pseudomonadati</taxon>
        <taxon>Bacteroidota</taxon>
        <taxon>Sphingobacteriia</taxon>
        <taxon>Sphingobacteriales</taxon>
        <taxon>Sphingobacteriaceae</taxon>
        <taxon>Parapedobacter</taxon>
    </lineage>
</organism>
<keyword evidence="9" id="KW-1185">Reference proteome</keyword>
<dbReference type="GO" id="GO:0005975">
    <property type="term" value="P:carbohydrate metabolic process"/>
    <property type="evidence" value="ECO:0007669"/>
    <property type="project" value="InterPro"/>
</dbReference>
<protein>
    <submittedName>
        <fullName evidence="8">Arabinan endo-1,5-alpha-L-arabinosidase</fullName>
    </submittedName>
</protein>
<feature type="site" description="Important for catalytic activity, responsible for pKa modulation of the active site Glu and correct orientation of both the proton donor and substrate" evidence="6">
    <location>
        <position position="172"/>
    </location>
</feature>
<evidence type="ECO:0000256" key="3">
    <source>
        <dbReference type="ARBA" id="ARBA00022801"/>
    </source>
</evidence>
<keyword evidence="4 7" id="KW-0326">Glycosidase</keyword>
<comment type="pathway">
    <text evidence="1">Glycan metabolism; L-arabinan degradation.</text>
</comment>
<dbReference type="Gene3D" id="2.115.10.20">
    <property type="entry name" value="Glycosyl hydrolase domain, family 43"/>
    <property type="match status" value="1"/>
</dbReference>
<feature type="active site" description="Proton acceptor" evidence="5">
    <location>
        <position position="53"/>
    </location>
</feature>
<dbReference type="GO" id="GO:0004553">
    <property type="term" value="F:hydrolase activity, hydrolyzing O-glycosyl compounds"/>
    <property type="evidence" value="ECO:0007669"/>
    <property type="project" value="InterPro"/>
</dbReference>
<proteinExistence type="inferred from homology"/>
<dbReference type="OrthoDB" id="9801455at2"/>
<evidence type="ECO:0000313" key="9">
    <source>
        <dbReference type="Proteomes" id="UP000198670"/>
    </source>
</evidence>
<reference evidence="8 9" key="1">
    <citation type="submission" date="2016-10" db="EMBL/GenBank/DDBJ databases">
        <authorList>
            <person name="de Groot N.N."/>
        </authorList>
    </citation>
    <scope>NUCLEOTIDE SEQUENCE [LARGE SCALE GENOMIC DNA]</scope>
    <source>
        <strain evidence="8 9">RK1</strain>
    </source>
</reference>
<gene>
    <name evidence="8" type="ORF">SAMN05444682_107172</name>
</gene>
<sequence length="361" mass="39811">MILTIIGNPIFAVFFALIGCVKSPDNPHPDEQQPPADAQSTYVNPVFEPILADPTVIRDPQSGYFYAYGTQDNWGDGQGSRLMPILQSTNLVDWKVVGQAFSSKPTWKDNGGLWAPDVNVINGRYYLYYAYSTWGDPNPGIGVAVAEKPTGPFIDHGKLFTSEEVDVPNSIDPFYFEEAGEKYIFWGSFSNAPTQGTYGVPLSDDGLSVPDLSRKFKIAAGDFEAVMIHRRDEYYYFFGSKGSCCEGANSRYHVLVARAENLKGPYLDQNGDDISERGKGTLLLKGNDKFVGPGHNARLIADDEGTDWFIYHGIDKMRGKAPSGASRRMLMLDRITWQDGWPAISGGTPSTKVQGAPVFQE</sequence>
<dbReference type="PANTHER" id="PTHR43301:SF3">
    <property type="entry name" value="ARABINAN ENDO-1,5-ALPHA-L-ARABINOSIDASE A-RELATED"/>
    <property type="match status" value="1"/>
</dbReference>
<dbReference type="InterPro" id="IPR006710">
    <property type="entry name" value="Glyco_hydro_43"/>
</dbReference>
<dbReference type="EMBL" id="FOQO01000007">
    <property type="protein sequence ID" value="SFJ07190.1"/>
    <property type="molecule type" value="Genomic_DNA"/>
</dbReference>
<evidence type="ECO:0000256" key="4">
    <source>
        <dbReference type="ARBA" id="ARBA00023295"/>
    </source>
</evidence>
<dbReference type="SUPFAM" id="SSF75005">
    <property type="entry name" value="Arabinanase/levansucrase/invertase"/>
    <property type="match status" value="1"/>
</dbReference>
<dbReference type="InterPro" id="IPR050727">
    <property type="entry name" value="GH43_arabinanases"/>
</dbReference>